<dbReference type="Gene3D" id="2.60.40.2030">
    <property type="match status" value="2"/>
</dbReference>
<keyword evidence="8" id="KW-1185">Reference proteome</keyword>
<dbReference type="OrthoDB" id="2582440at2"/>
<keyword evidence="1 5" id="KW-0732">Signal</keyword>
<dbReference type="GO" id="GO:0007229">
    <property type="term" value="P:integrin-mediated signaling pathway"/>
    <property type="evidence" value="ECO:0007669"/>
    <property type="project" value="UniProtKB-KW"/>
</dbReference>
<dbReference type="EMBL" id="ABOX02000064">
    <property type="protein sequence ID" value="EEF57560.1"/>
    <property type="molecule type" value="Genomic_DNA"/>
</dbReference>
<dbReference type="InterPro" id="IPR038081">
    <property type="entry name" value="CalX-like_sf"/>
</dbReference>
<proteinExistence type="predicted"/>
<organism evidence="7 8">
    <name type="scientific">Pedosphaera parvula (strain Ellin514)</name>
    <dbReference type="NCBI Taxonomy" id="320771"/>
    <lineage>
        <taxon>Bacteria</taxon>
        <taxon>Pseudomonadati</taxon>
        <taxon>Verrucomicrobiota</taxon>
        <taxon>Pedosphaerae</taxon>
        <taxon>Pedosphaerales</taxon>
        <taxon>Pedosphaeraceae</taxon>
        <taxon>Pedosphaera</taxon>
    </lineage>
</organism>
<dbReference type="PANTHER" id="PTHR11878:SF65">
    <property type="entry name" value="NA_CA-EXCHANGE PROTEIN, ISOFORM G"/>
    <property type="match status" value="1"/>
</dbReference>
<dbReference type="GO" id="GO:0030001">
    <property type="term" value="P:metal ion transport"/>
    <property type="evidence" value="ECO:0007669"/>
    <property type="project" value="TreeGrafter"/>
</dbReference>
<dbReference type="PANTHER" id="PTHR11878">
    <property type="entry name" value="SODIUM/CALCIUM EXCHANGER"/>
    <property type="match status" value="1"/>
</dbReference>
<evidence type="ECO:0000256" key="3">
    <source>
        <dbReference type="ARBA" id="ARBA00022837"/>
    </source>
</evidence>
<name>B9XRI9_PEDPL</name>
<keyword evidence="4" id="KW-0813">Transport</keyword>
<feature type="domain" description="Calx-beta" evidence="6">
    <location>
        <begin position="273"/>
        <end position="374"/>
    </location>
</feature>
<protein>
    <submittedName>
        <fullName evidence="7">Na-Ca exchanger/integrin-beta4</fullName>
    </submittedName>
</protein>
<evidence type="ECO:0000256" key="4">
    <source>
        <dbReference type="ARBA" id="ARBA00023065"/>
    </source>
</evidence>
<evidence type="ECO:0000256" key="2">
    <source>
        <dbReference type="ARBA" id="ARBA00022737"/>
    </source>
</evidence>
<evidence type="ECO:0000313" key="8">
    <source>
        <dbReference type="Proteomes" id="UP000003688"/>
    </source>
</evidence>
<evidence type="ECO:0000313" key="7">
    <source>
        <dbReference type="EMBL" id="EEF57560.1"/>
    </source>
</evidence>
<dbReference type="GO" id="GO:0016020">
    <property type="term" value="C:membrane"/>
    <property type="evidence" value="ECO:0007669"/>
    <property type="project" value="InterPro"/>
</dbReference>
<evidence type="ECO:0000256" key="1">
    <source>
        <dbReference type="ARBA" id="ARBA00022729"/>
    </source>
</evidence>
<dbReference type="Proteomes" id="UP000003688">
    <property type="component" value="Unassembled WGS sequence"/>
</dbReference>
<dbReference type="Gene3D" id="2.60.40.10">
    <property type="entry name" value="Immunoglobulins"/>
    <property type="match status" value="1"/>
</dbReference>
<dbReference type="SUPFAM" id="SSF141072">
    <property type="entry name" value="CalX-like"/>
    <property type="match status" value="2"/>
</dbReference>
<dbReference type="InterPro" id="IPR051171">
    <property type="entry name" value="CaCA"/>
</dbReference>
<feature type="domain" description="Calx-beta" evidence="6">
    <location>
        <begin position="31"/>
        <end position="127"/>
    </location>
</feature>
<keyword evidence="2" id="KW-0677">Repeat</keyword>
<evidence type="ECO:0000256" key="5">
    <source>
        <dbReference type="SAM" id="SignalP"/>
    </source>
</evidence>
<dbReference type="AlphaFoldDB" id="B9XRI9"/>
<evidence type="ECO:0000259" key="6">
    <source>
        <dbReference type="SMART" id="SM00237"/>
    </source>
</evidence>
<dbReference type="Pfam" id="PF03160">
    <property type="entry name" value="Calx-beta"/>
    <property type="match status" value="2"/>
</dbReference>
<reference evidence="7 8" key="1">
    <citation type="journal article" date="2011" name="J. Bacteriol.">
        <title>Genome sequence of 'Pedosphaera parvula' Ellin514, an aerobic Verrucomicrobial isolate from pasture soil.</title>
        <authorList>
            <person name="Kant R."/>
            <person name="van Passel M.W."/>
            <person name="Sangwan P."/>
            <person name="Palva A."/>
            <person name="Lucas S."/>
            <person name="Copeland A."/>
            <person name="Lapidus A."/>
            <person name="Glavina Del Rio T."/>
            <person name="Dalin E."/>
            <person name="Tice H."/>
            <person name="Bruce D."/>
            <person name="Goodwin L."/>
            <person name="Pitluck S."/>
            <person name="Chertkov O."/>
            <person name="Larimer F.W."/>
            <person name="Land M.L."/>
            <person name="Hauser L."/>
            <person name="Brettin T.S."/>
            <person name="Detter J.C."/>
            <person name="Han S."/>
            <person name="de Vos W.M."/>
            <person name="Janssen P.H."/>
            <person name="Smidt H."/>
        </authorList>
    </citation>
    <scope>NUCLEOTIDE SEQUENCE [LARGE SCALE GENOMIC DNA]</scope>
    <source>
        <strain evidence="7 8">Ellin514</strain>
    </source>
</reference>
<comment type="caution">
    <text evidence="7">The sequence shown here is derived from an EMBL/GenBank/DDBJ whole genome shotgun (WGS) entry which is preliminary data.</text>
</comment>
<accession>B9XRI9</accession>
<feature type="signal peptide" evidence="5">
    <location>
        <begin position="1"/>
        <end position="29"/>
    </location>
</feature>
<dbReference type="STRING" id="320771.Cflav_PD0610"/>
<keyword evidence="3" id="KW-0106">Calcium</keyword>
<sequence length="482" mass="50760" precursor="true">MKSCGFVRRLFSCLSTISLLIPLAGTSFGQITGPIGTNAPGVTIEATDPSASEAGDPGVFTVYRSRTTTNELRVFYVVGGTASNGVDYVAIPNSVVIPPGANSAQIVITPIDDQLLEGDETVVLHLANPPYMSPDLYYLIGNPSSAAVVIHDNDISSSNKPPVVTITSPMGGATYPAPANITLFASAFDSDGSVTTVEFFEGANSLGIATNNPLAGSVANPFHLSWPNVSAGQYILTAVATDNLGATGTSSPVNITVKTGPITNPPPVVSIVATDPIAVENPGTNHFFISPVATFTNYYSGTNTATFLVRRIGDTNTDLTVYYDIGGTASNGVDYVTLPGNVTIPAGKRFALITINPLEDLDLSSNRFETVILSLHQLDPIDSQPPVPYFVGSPGMAEALILEESKFPWPVPYILPGGSFYVGLPATNGLNFCVQISMNMVDWTSICTNTVVKDGIHFIDTDASSFTNRYYRVVPASAPPVF</sequence>
<dbReference type="InterPro" id="IPR013783">
    <property type="entry name" value="Ig-like_fold"/>
</dbReference>
<dbReference type="Pfam" id="PF17957">
    <property type="entry name" value="Big_7"/>
    <property type="match status" value="1"/>
</dbReference>
<dbReference type="SMART" id="SM00237">
    <property type="entry name" value="Calx_beta"/>
    <property type="match status" value="2"/>
</dbReference>
<dbReference type="RefSeq" id="WP_007418422.1">
    <property type="nucleotide sequence ID" value="NZ_ABOX02000064.1"/>
</dbReference>
<keyword evidence="7" id="KW-0401">Integrin</keyword>
<keyword evidence="4" id="KW-0406">Ion transport</keyword>
<feature type="chain" id="PRO_5002893196" evidence="5">
    <location>
        <begin position="30"/>
        <end position="482"/>
    </location>
</feature>
<gene>
    <name evidence="7" type="ORF">Cflav_PD0610</name>
</gene>
<dbReference type="InterPro" id="IPR003644">
    <property type="entry name" value="Calx_beta"/>
</dbReference>